<keyword evidence="3" id="KW-1185">Reference proteome</keyword>
<comment type="caution">
    <text evidence="2">The sequence shown here is derived from an EMBL/GenBank/DDBJ whole genome shotgun (WGS) entry which is preliminary data.</text>
</comment>
<sequence>MSSSGDRHPSHFPANLFPAPIPAPEVFGRPMDPVPAPLVFINGYPGVGKEAVAECLTLLLGREKSLLVDVRSVGLDGDDGRNEKHKPLLTPEHPRYYSFDFDLESCALEPSSSSLEQASKDSTESESPFTASCSGANLIRLLSHPSNTSRMAVLAVCAPDTLVGRTTVRVLENAASQSGRLFIPITLECAPAENLRRAINVQRQCSYKVRRTSAPAVSGPAPGLAHDISNVVSGRQRRELARPTSEGLTLDVTSSALPFEAALSIIDFVKGCMVERDTELCSSSSSATTPSERFEGEKEWRVSG</sequence>
<proteinExistence type="predicted"/>
<evidence type="ECO:0000313" key="2">
    <source>
        <dbReference type="EMBL" id="KAK4191873.1"/>
    </source>
</evidence>
<evidence type="ECO:0000313" key="3">
    <source>
        <dbReference type="Proteomes" id="UP001302126"/>
    </source>
</evidence>
<dbReference type="AlphaFoldDB" id="A0AAN7ALT2"/>
<name>A0AAN7ALT2_9PEZI</name>
<gene>
    <name evidence="2" type="ORF">QBC35DRAFT_279927</name>
</gene>
<accession>A0AAN7ALT2</accession>
<organism evidence="2 3">
    <name type="scientific">Podospora australis</name>
    <dbReference type="NCBI Taxonomy" id="1536484"/>
    <lineage>
        <taxon>Eukaryota</taxon>
        <taxon>Fungi</taxon>
        <taxon>Dikarya</taxon>
        <taxon>Ascomycota</taxon>
        <taxon>Pezizomycotina</taxon>
        <taxon>Sordariomycetes</taxon>
        <taxon>Sordariomycetidae</taxon>
        <taxon>Sordariales</taxon>
        <taxon>Podosporaceae</taxon>
        <taxon>Podospora</taxon>
    </lineage>
</organism>
<reference evidence="2" key="1">
    <citation type="journal article" date="2023" name="Mol. Phylogenet. Evol.">
        <title>Genome-scale phylogeny and comparative genomics of the fungal order Sordariales.</title>
        <authorList>
            <person name="Hensen N."/>
            <person name="Bonometti L."/>
            <person name="Westerberg I."/>
            <person name="Brannstrom I.O."/>
            <person name="Guillou S."/>
            <person name="Cros-Aarteil S."/>
            <person name="Calhoun S."/>
            <person name="Haridas S."/>
            <person name="Kuo A."/>
            <person name="Mondo S."/>
            <person name="Pangilinan J."/>
            <person name="Riley R."/>
            <person name="LaButti K."/>
            <person name="Andreopoulos B."/>
            <person name="Lipzen A."/>
            <person name="Chen C."/>
            <person name="Yan M."/>
            <person name="Daum C."/>
            <person name="Ng V."/>
            <person name="Clum A."/>
            <person name="Steindorff A."/>
            <person name="Ohm R.A."/>
            <person name="Martin F."/>
            <person name="Silar P."/>
            <person name="Natvig D.O."/>
            <person name="Lalanne C."/>
            <person name="Gautier V."/>
            <person name="Ament-Velasquez S.L."/>
            <person name="Kruys A."/>
            <person name="Hutchinson M.I."/>
            <person name="Powell A.J."/>
            <person name="Barry K."/>
            <person name="Miller A.N."/>
            <person name="Grigoriev I.V."/>
            <person name="Debuchy R."/>
            <person name="Gladieux P."/>
            <person name="Hiltunen Thoren M."/>
            <person name="Johannesson H."/>
        </authorList>
    </citation>
    <scope>NUCLEOTIDE SEQUENCE</scope>
    <source>
        <strain evidence="2">PSN309</strain>
    </source>
</reference>
<feature type="region of interest" description="Disordered" evidence="1">
    <location>
        <begin position="280"/>
        <end position="304"/>
    </location>
</feature>
<feature type="compositionally biased region" description="Basic and acidic residues" evidence="1">
    <location>
        <begin position="292"/>
        <end position="304"/>
    </location>
</feature>
<reference evidence="2" key="2">
    <citation type="submission" date="2023-05" db="EMBL/GenBank/DDBJ databases">
        <authorList>
            <consortium name="Lawrence Berkeley National Laboratory"/>
            <person name="Steindorff A."/>
            <person name="Hensen N."/>
            <person name="Bonometti L."/>
            <person name="Westerberg I."/>
            <person name="Brannstrom I.O."/>
            <person name="Guillou S."/>
            <person name="Cros-Aarteil S."/>
            <person name="Calhoun S."/>
            <person name="Haridas S."/>
            <person name="Kuo A."/>
            <person name="Mondo S."/>
            <person name="Pangilinan J."/>
            <person name="Riley R."/>
            <person name="Labutti K."/>
            <person name="Andreopoulos B."/>
            <person name="Lipzen A."/>
            <person name="Chen C."/>
            <person name="Yanf M."/>
            <person name="Daum C."/>
            <person name="Ng V."/>
            <person name="Clum A."/>
            <person name="Ohm R."/>
            <person name="Martin F."/>
            <person name="Silar P."/>
            <person name="Natvig D."/>
            <person name="Lalanne C."/>
            <person name="Gautier V."/>
            <person name="Ament-Velasquez S.L."/>
            <person name="Kruys A."/>
            <person name="Hutchinson M.I."/>
            <person name="Powell A.J."/>
            <person name="Barry K."/>
            <person name="Miller A.N."/>
            <person name="Grigoriev I.V."/>
            <person name="Debuchy R."/>
            <person name="Gladieux P."/>
            <person name="Thoren M.H."/>
            <person name="Johannesson H."/>
        </authorList>
    </citation>
    <scope>NUCLEOTIDE SEQUENCE</scope>
    <source>
        <strain evidence="2">PSN309</strain>
    </source>
</reference>
<protein>
    <submittedName>
        <fullName evidence="2">Uncharacterized protein</fullName>
    </submittedName>
</protein>
<dbReference type="Proteomes" id="UP001302126">
    <property type="component" value="Unassembled WGS sequence"/>
</dbReference>
<evidence type="ECO:0000256" key="1">
    <source>
        <dbReference type="SAM" id="MobiDB-lite"/>
    </source>
</evidence>
<dbReference type="EMBL" id="MU864357">
    <property type="protein sequence ID" value="KAK4191873.1"/>
    <property type="molecule type" value="Genomic_DNA"/>
</dbReference>